<reference evidence="1 2" key="1">
    <citation type="journal article" date="2015" name="Int. J. Syst. Evol. Microbiol.">
        <title>Novibacillus thermophilus gen. nov., sp. nov., a Gram-staining-negative and moderately thermophilic member of the family Thermoactinomycetaceae.</title>
        <authorList>
            <person name="Yang G."/>
            <person name="Chen J."/>
            <person name="Zhou S."/>
        </authorList>
    </citation>
    <scope>NUCLEOTIDE SEQUENCE [LARGE SCALE GENOMIC DNA]</scope>
    <source>
        <strain evidence="1 2">SG-1</strain>
    </source>
</reference>
<dbReference type="EMBL" id="CP019699">
    <property type="protein sequence ID" value="AQS55670.1"/>
    <property type="molecule type" value="Genomic_DNA"/>
</dbReference>
<name>A0A1U9K6N2_9BACL</name>
<keyword evidence="2" id="KW-1185">Reference proteome</keyword>
<dbReference type="Proteomes" id="UP000188603">
    <property type="component" value="Chromosome"/>
</dbReference>
<evidence type="ECO:0000313" key="1">
    <source>
        <dbReference type="EMBL" id="AQS55670.1"/>
    </source>
</evidence>
<dbReference type="KEGG" id="ntr:B0W44_07595"/>
<organism evidence="1 2">
    <name type="scientific">Novibacillus thermophilus</name>
    <dbReference type="NCBI Taxonomy" id="1471761"/>
    <lineage>
        <taxon>Bacteria</taxon>
        <taxon>Bacillati</taxon>
        <taxon>Bacillota</taxon>
        <taxon>Bacilli</taxon>
        <taxon>Bacillales</taxon>
        <taxon>Thermoactinomycetaceae</taxon>
        <taxon>Novibacillus</taxon>
    </lineage>
</organism>
<accession>A0A1U9K6N2</accession>
<gene>
    <name evidence="1" type="ORF">B0W44_07595</name>
</gene>
<sequence length="75" mass="8597">MIANLKGIPSLLSDVEKGHVTPKRAEDILREMIEHHTYAVYREGFADGYIEGKRDCKQTIFSYLEQKVDGVMLIQ</sequence>
<dbReference type="AlphaFoldDB" id="A0A1U9K6N2"/>
<dbReference type="RefSeq" id="WP_077719538.1">
    <property type="nucleotide sequence ID" value="NZ_CP019699.1"/>
</dbReference>
<protein>
    <submittedName>
        <fullName evidence="1">Uncharacterized protein</fullName>
    </submittedName>
</protein>
<dbReference type="STRING" id="1471761.B0W44_07595"/>
<evidence type="ECO:0000313" key="2">
    <source>
        <dbReference type="Proteomes" id="UP000188603"/>
    </source>
</evidence>
<proteinExistence type="predicted"/>